<keyword evidence="4" id="KW-1185">Reference proteome</keyword>
<dbReference type="SUPFAM" id="SSF55797">
    <property type="entry name" value="PR-1-like"/>
    <property type="match status" value="1"/>
</dbReference>
<feature type="compositionally biased region" description="Low complexity" evidence="1">
    <location>
        <begin position="125"/>
        <end position="141"/>
    </location>
</feature>
<proteinExistence type="predicted"/>
<dbReference type="PROSITE" id="PS51257">
    <property type="entry name" value="PROKAR_LIPOPROTEIN"/>
    <property type="match status" value="1"/>
</dbReference>
<evidence type="ECO:0000256" key="1">
    <source>
        <dbReference type="SAM" id="MobiDB-lite"/>
    </source>
</evidence>
<feature type="compositionally biased region" description="Polar residues" evidence="1">
    <location>
        <begin position="83"/>
        <end position="93"/>
    </location>
</feature>
<organism evidence="3 4">
    <name type="scientific">Virgibacillus tibetensis</name>
    <dbReference type="NCBI Taxonomy" id="3042313"/>
    <lineage>
        <taxon>Bacteria</taxon>
        <taxon>Bacillati</taxon>
        <taxon>Bacillota</taxon>
        <taxon>Bacilli</taxon>
        <taxon>Bacillales</taxon>
        <taxon>Bacillaceae</taxon>
        <taxon>Virgibacillus</taxon>
    </lineage>
</organism>
<dbReference type="InterPro" id="IPR014044">
    <property type="entry name" value="CAP_dom"/>
</dbReference>
<dbReference type="CDD" id="cd05379">
    <property type="entry name" value="CAP_bacterial"/>
    <property type="match status" value="1"/>
</dbReference>
<name>A0ABU6KF17_9BACI</name>
<dbReference type="Proteomes" id="UP001335737">
    <property type="component" value="Unassembled WGS sequence"/>
</dbReference>
<dbReference type="Gene3D" id="3.40.33.10">
    <property type="entry name" value="CAP"/>
    <property type="match status" value="1"/>
</dbReference>
<comment type="caution">
    <text evidence="3">The sequence shown here is derived from an EMBL/GenBank/DDBJ whole genome shotgun (WGS) entry which is preliminary data.</text>
</comment>
<evidence type="ECO:0000313" key="3">
    <source>
        <dbReference type="EMBL" id="MEC5423907.1"/>
    </source>
</evidence>
<dbReference type="NCBIfam" id="TIGR02909">
    <property type="entry name" value="spore_YkwD"/>
    <property type="match status" value="1"/>
</dbReference>
<reference evidence="3 4" key="1">
    <citation type="journal article" date="2024" name="Int. J. Syst. Evol. Microbiol.">
        <title>Virgibacillus tibetensis sp. nov., isolated from salt lake on the Tibetan Plateau of China.</title>
        <authorList>
            <person name="Phurbu D."/>
            <person name="Liu Z.-X."/>
            <person name="Wang R."/>
            <person name="Zheng Y.-Y."/>
            <person name="Liu H.-C."/>
            <person name="Zhou Y.-G."/>
            <person name="Yu Y.-J."/>
            <person name="Li A.-H."/>
        </authorList>
    </citation>
    <scope>NUCLEOTIDE SEQUENCE [LARGE SCALE GENOMIC DNA]</scope>
    <source>
        <strain evidence="3 4">C22-A2</strain>
    </source>
</reference>
<evidence type="ECO:0000313" key="4">
    <source>
        <dbReference type="Proteomes" id="UP001335737"/>
    </source>
</evidence>
<feature type="compositionally biased region" description="Basic and acidic residues" evidence="1">
    <location>
        <begin position="94"/>
        <end position="117"/>
    </location>
</feature>
<feature type="region of interest" description="Disordered" evidence="1">
    <location>
        <begin position="79"/>
        <end position="193"/>
    </location>
</feature>
<gene>
    <name evidence="3" type="ORF">QGM71_10440</name>
</gene>
<dbReference type="PANTHER" id="PTHR31157">
    <property type="entry name" value="SCP DOMAIN-CONTAINING PROTEIN"/>
    <property type="match status" value="1"/>
</dbReference>
<dbReference type="Pfam" id="PF00188">
    <property type="entry name" value="CAP"/>
    <property type="match status" value="1"/>
</dbReference>
<protein>
    <submittedName>
        <fullName evidence="3">CAP domain-containing protein</fullName>
    </submittedName>
</protein>
<feature type="domain" description="SCP" evidence="2">
    <location>
        <begin position="155"/>
        <end position="267"/>
    </location>
</feature>
<feature type="compositionally biased region" description="Basic and acidic residues" evidence="1">
    <location>
        <begin position="158"/>
        <end position="185"/>
    </location>
</feature>
<dbReference type="EMBL" id="JARZFX010000004">
    <property type="protein sequence ID" value="MEC5423907.1"/>
    <property type="molecule type" value="Genomic_DNA"/>
</dbReference>
<dbReference type="InterPro" id="IPR014258">
    <property type="entry name" value="CAP_domain_YkwD-like"/>
</dbReference>
<sequence>MKNRIYRSTIGLLFLTLVACNTEQGALERENYVVGNESDTISSLDTSSSSEEYPHTIPVKIQDAKFDFEIVEQEIIDPFLQQDMGQRDNQTQQIERDSEQRETENRNIQRGEQRTNEGQHIPPGQEQGTNQQQESDQQQGEQDTESRDFESAVIDFTNEERRREGLSELKEDPSLSEVAKEKSKDMQSNGYFSHTSPNYGSPFDMMRDFGVSYQSAGENIAQGQRSPDVVVQEWMNSEGHRENILNGGFTHIGVGYVEDGNYWTQMFITK</sequence>
<dbReference type="RefSeq" id="WP_327607476.1">
    <property type="nucleotide sequence ID" value="NZ_JARZFX010000004.1"/>
</dbReference>
<dbReference type="PANTHER" id="PTHR31157:SF1">
    <property type="entry name" value="SCP DOMAIN-CONTAINING PROTEIN"/>
    <property type="match status" value="1"/>
</dbReference>
<accession>A0ABU6KF17</accession>
<dbReference type="InterPro" id="IPR035940">
    <property type="entry name" value="CAP_sf"/>
</dbReference>
<evidence type="ECO:0000259" key="2">
    <source>
        <dbReference type="Pfam" id="PF00188"/>
    </source>
</evidence>